<sequence length="160" mass="17866">MSYAYIFCFNNFVTDSKVCISKRFVGWCPSMKSKSRDKISRRGSFQRGVTAICYTCSHSTLPLLQSQRDIMKSLSKPTNPSTSNTLTNTPYLCSTPGSLHMSADNYTPGNHTKEEKFLHVLSRSTPISHTTKRHREEGFLAREISFSGAESQIATGNAAR</sequence>
<dbReference type="AlphaFoldDB" id="A0A6A6NT24"/>
<dbReference type="EMBL" id="MU001689">
    <property type="protein sequence ID" value="KAF2454879.1"/>
    <property type="molecule type" value="Genomic_DNA"/>
</dbReference>
<keyword evidence="2" id="KW-1185">Reference proteome</keyword>
<accession>A0A6A6NT24</accession>
<reference evidence="1" key="1">
    <citation type="journal article" date="2020" name="Stud. Mycol.">
        <title>101 Dothideomycetes genomes: a test case for predicting lifestyles and emergence of pathogens.</title>
        <authorList>
            <person name="Haridas S."/>
            <person name="Albert R."/>
            <person name="Binder M."/>
            <person name="Bloem J."/>
            <person name="Labutti K."/>
            <person name="Salamov A."/>
            <person name="Andreopoulos B."/>
            <person name="Baker S."/>
            <person name="Barry K."/>
            <person name="Bills G."/>
            <person name="Bluhm B."/>
            <person name="Cannon C."/>
            <person name="Castanera R."/>
            <person name="Culley D."/>
            <person name="Daum C."/>
            <person name="Ezra D."/>
            <person name="Gonzalez J."/>
            <person name="Henrissat B."/>
            <person name="Kuo A."/>
            <person name="Liang C."/>
            <person name="Lipzen A."/>
            <person name="Lutzoni F."/>
            <person name="Magnuson J."/>
            <person name="Mondo S."/>
            <person name="Nolan M."/>
            <person name="Ohm R."/>
            <person name="Pangilinan J."/>
            <person name="Park H.-J."/>
            <person name="Ramirez L."/>
            <person name="Alfaro M."/>
            <person name="Sun H."/>
            <person name="Tritt A."/>
            <person name="Yoshinaga Y."/>
            <person name="Zwiers L.-H."/>
            <person name="Turgeon B."/>
            <person name="Goodwin S."/>
            <person name="Spatafora J."/>
            <person name="Crous P."/>
            <person name="Grigoriev I."/>
        </authorList>
    </citation>
    <scope>NUCLEOTIDE SEQUENCE</scope>
    <source>
        <strain evidence="1">ATCC 16933</strain>
    </source>
</reference>
<dbReference type="Proteomes" id="UP000799766">
    <property type="component" value="Unassembled WGS sequence"/>
</dbReference>
<organism evidence="1 2">
    <name type="scientific">Lineolata rhizophorae</name>
    <dbReference type="NCBI Taxonomy" id="578093"/>
    <lineage>
        <taxon>Eukaryota</taxon>
        <taxon>Fungi</taxon>
        <taxon>Dikarya</taxon>
        <taxon>Ascomycota</taxon>
        <taxon>Pezizomycotina</taxon>
        <taxon>Dothideomycetes</taxon>
        <taxon>Dothideomycetes incertae sedis</taxon>
        <taxon>Lineolatales</taxon>
        <taxon>Lineolataceae</taxon>
        <taxon>Lineolata</taxon>
    </lineage>
</organism>
<proteinExistence type="predicted"/>
<protein>
    <submittedName>
        <fullName evidence="1">Uncharacterized protein</fullName>
    </submittedName>
</protein>
<name>A0A6A6NT24_9PEZI</name>
<gene>
    <name evidence="1" type="ORF">BDY21DRAFT_96216</name>
</gene>
<evidence type="ECO:0000313" key="2">
    <source>
        <dbReference type="Proteomes" id="UP000799766"/>
    </source>
</evidence>
<evidence type="ECO:0000313" key="1">
    <source>
        <dbReference type="EMBL" id="KAF2454879.1"/>
    </source>
</evidence>